<evidence type="ECO:0000313" key="1">
    <source>
        <dbReference type="EMBL" id="GAJ00799.1"/>
    </source>
</evidence>
<dbReference type="AlphaFoldDB" id="X1T6A8"/>
<reference evidence="1" key="1">
    <citation type="journal article" date="2014" name="Front. Microbiol.">
        <title>High frequency of phylogenetically diverse reductive dehalogenase-homologous genes in deep subseafloor sedimentary metagenomes.</title>
        <authorList>
            <person name="Kawai M."/>
            <person name="Futagami T."/>
            <person name="Toyoda A."/>
            <person name="Takaki Y."/>
            <person name="Nishi S."/>
            <person name="Hori S."/>
            <person name="Arai W."/>
            <person name="Tsubouchi T."/>
            <person name="Morono Y."/>
            <person name="Uchiyama I."/>
            <person name="Ito T."/>
            <person name="Fujiyama A."/>
            <person name="Inagaki F."/>
            <person name="Takami H."/>
        </authorList>
    </citation>
    <scope>NUCLEOTIDE SEQUENCE</scope>
    <source>
        <strain evidence="1">Expedition CK06-06</strain>
    </source>
</reference>
<evidence type="ECO:0008006" key="2">
    <source>
        <dbReference type="Google" id="ProtNLM"/>
    </source>
</evidence>
<dbReference type="EMBL" id="BARW01019926">
    <property type="protein sequence ID" value="GAJ00799.1"/>
    <property type="molecule type" value="Genomic_DNA"/>
</dbReference>
<proteinExistence type="predicted"/>
<accession>X1T6A8</accession>
<sequence length="107" mass="13116">EDYLVPVARLWQERKEEARLIPGIFRTDEPVFNVPRLGKNHVRAWQDRELIALNKEGRRIYLWHPWEKGIASVEPYVYEDLPIYKYLQELAKRGEDIEEYKSIWYYY</sequence>
<organism evidence="1">
    <name type="scientific">marine sediment metagenome</name>
    <dbReference type="NCBI Taxonomy" id="412755"/>
    <lineage>
        <taxon>unclassified sequences</taxon>
        <taxon>metagenomes</taxon>
        <taxon>ecological metagenomes</taxon>
    </lineage>
</organism>
<protein>
    <recommendedName>
        <fullName evidence="2">KamA family radical SAM protein</fullName>
    </recommendedName>
</protein>
<gene>
    <name evidence="1" type="ORF">S12H4_33761</name>
</gene>
<name>X1T6A8_9ZZZZ</name>
<feature type="non-terminal residue" evidence="1">
    <location>
        <position position="1"/>
    </location>
</feature>
<comment type="caution">
    <text evidence="1">The sequence shown here is derived from an EMBL/GenBank/DDBJ whole genome shotgun (WGS) entry which is preliminary data.</text>
</comment>